<proteinExistence type="predicted"/>
<name>A0A1V9EYW3_9BACT</name>
<evidence type="ECO:0000313" key="1">
    <source>
        <dbReference type="EMBL" id="OQP51310.1"/>
    </source>
</evidence>
<keyword evidence="2" id="KW-1185">Reference proteome</keyword>
<evidence type="ECO:0000313" key="2">
    <source>
        <dbReference type="Proteomes" id="UP000192610"/>
    </source>
</evidence>
<organism evidence="1 2">
    <name type="scientific">Niastella yeongjuensis</name>
    <dbReference type="NCBI Taxonomy" id="354355"/>
    <lineage>
        <taxon>Bacteria</taxon>
        <taxon>Pseudomonadati</taxon>
        <taxon>Bacteroidota</taxon>
        <taxon>Chitinophagia</taxon>
        <taxon>Chitinophagales</taxon>
        <taxon>Chitinophagaceae</taxon>
        <taxon>Niastella</taxon>
    </lineage>
</organism>
<dbReference type="Proteomes" id="UP000192610">
    <property type="component" value="Unassembled WGS sequence"/>
</dbReference>
<protein>
    <submittedName>
        <fullName evidence="1">Uncharacterized protein</fullName>
    </submittedName>
</protein>
<reference evidence="2" key="1">
    <citation type="submission" date="2016-04" db="EMBL/GenBank/DDBJ databases">
        <authorList>
            <person name="Chen L."/>
            <person name="Zhuang W."/>
            <person name="Wang G."/>
        </authorList>
    </citation>
    <scope>NUCLEOTIDE SEQUENCE [LARGE SCALE GENOMIC DNA]</scope>
    <source>
        <strain evidence="2">17621</strain>
    </source>
</reference>
<dbReference type="EMBL" id="LVXG01000011">
    <property type="protein sequence ID" value="OQP51310.1"/>
    <property type="molecule type" value="Genomic_DNA"/>
</dbReference>
<comment type="caution">
    <text evidence="1">The sequence shown here is derived from an EMBL/GenBank/DDBJ whole genome shotgun (WGS) entry which is preliminary data.</text>
</comment>
<accession>A0A1V9EYW3</accession>
<dbReference type="AlphaFoldDB" id="A0A1V9EYW3"/>
<dbReference type="STRING" id="354355.SAMN05660816_05672"/>
<sequence length="102" mass="11604">MGMQKDDLFLNAFPLRSNLVNFSELKGIPISLLWANPHPLQPLRQLAEDAYFNNALFPEMENNSCKGKYWVADTVFQEPAKGNSVIGVPDYKCDKYRYLCSG</sequence>
<gene>
    <name evidence="1" type="ORF">A4H97_27410</name>
</gene>